<dbReference type="AlphaFoldDB" id="A0A223KUW2"/>
<dbReference type="SUPFAM" id="SSF56784">
    <property type="entry name" value="HAD-like"/>
    <property type="match status" value="1"/>
</dbReference>
<keyword evidence="3" id="KW-0718">Serine biosynthesis</keyword>
<keyword evidence="3" id="KW-0028">Amino-acid biosynthesis</keyword>
<comment type="similarity">
    <text evidence="3">Belongs to the HAD-like hydrolase superfamily.</text>
</comment>
<evidence type="ECO:0000256" key="3">
    <source>
        <dbReference type="HAMAP-Rule" id="MF_02240"/>
    </source>
</evidence>
<dbReference type="NCBIfam" id="TIGR01549">
    <property type="entry name" value="HAD-SF-IA-v1"/>
    <property type="match status" value="1"/>
</dbReference>
<dbReference type="Gene3D" id="3.40.50.1000">
    <property type="entry name" value="HAD superfamily/HAD-like"/>
    <property type="match status" value="1"/>
</dbReference>
<gene>
    <name evidence="4" type="ORF">BC6307_18695</name>
</gene>
<comment type="function">
    <text evidence="3">Catalyzes the last step of the phosphorylated serine biosynthetic pathway, i.e. dephosphorylation of O-phospho-L-serine to form L-serine.</text>
</comment>
<comment type="cofactor">
    <cofactor evidence="3">
        <name>Mg(2+)</name>
        <dbReference type="ChEBI" id="CHEBI:18420"/>
    </cofactor>
    <cofactor evidence="3">
        <name>Co(2+)</name>
        <dbReference type="ChEBI" id="CHEBI:48828"/>
    </cofactor>
</comment>
<name>A0A223KUW2_9BACI</name>
<sequence length="260" mass="29552">MKKAVFFDLDDTLLWDIRSVQTAFLKTCEYAAEQVIVNVEELEKAVRVEATKLYDSYETRPFTLLIGINPFEGLWGTFDDGTFSFPALNKIIREYQHQAWYNGLQKVGVDDSRLAKNLANRFIKERIKHPFVYEDTFPVLDALKNTYSLVLITNGAPSLQNMKLSLTPQLRPYFDHIIISGEFGEGKPNSLVFQTALQRTGLSPTEVWMVGDNLKTDILGANEIGIDTIWINHHNMEAPEHITPTYTVKGLNGILPIINE</sequence>
<dbReference type="EC" id="3.1.3.3" evidence="3"/>
<evidence type="ECO:0000256" key="1">
    <source>
        <dbReference type="ARBA" id="ARBA00022801"/>
    </source>
</evidence>
<dbReference type="InterPro" id="IPR036412">
    <property type="entry name" value="HAD-like_sf"/>
</dbReference>
<comment type="pathway">
    <text evidence="3">Amino-acid biosynthesis; L-serine biosynthesis; L-serine from 3-phospho-D-glycerate: step 3/3.</text>
</comment>
<dbReference type="NCBIfam" id="TIGR01509">
    <property type="entry name" value="HAD-SF-IA-v3"/>
    <property type="match status" value="1"/>
</dbReference>
<protein>
    <recommendedName>
        <fullName evidence="3">Phosphoserine phosphatase</fullName>
        <shortName evidence="3">PSP</shortName>
        <ecNumber evidence="3">3.1.3.3</ecNumber>
    </recommendedName>
</protein>
<dbReference type="PANTHER" id="PTHR46470">
    <property type="entry name" value="N-ACYLNEURAMINATE-9-PHOSPHATASE"/>
    <property type="match status" value="1"/>
</dbReference>
<dbReference type="InterPro" id="IPR006439">
    <property type="entry name" value="HAD-SF_hydro_IA"/>
</dbReference>
<dbReference type="InterPro" id="IPR023214">
    <property type="entry name" value="HAD_sf"/>
</dbReference>
<dbReference type="SFLD" id="SFLDS00003">
    <property type="entry name" value="Haloacid_Dehalogenase"/>
    <property type="match status" value="1"/>
</dbReference>
<dbReference type="GO" id="GO:0006564">
    <property type="term" value="P:L-serine biosynthetic process"/>
    <property type="evidence" value="ECO:0007669"/>
    <property type="project" value="UniProtKB-UniRule"/>
</dbReference>
<reference evidence="4 5" key="1">
    <citation type="submission" date="2016-12" db="EMBL/GenBank/DDBJ databases">
        <title>The whole genome sequencing and assembly of Bacillus cohnii DSM 6307T strain.</title>
        <authorList>
            <person name="Lee Y.-J."/>
            <person name="Yi H."/>
            <person name="Bahn Y.-S."/>
            <person name="Kim J.F."/>
            <person name="Lee D.-W."/>
        </authorList>
    </citation>
    <scope>NUCLEOTIDE SEQUENCE [LARGE SCALE GENOMIC DNA]</scope>
    <source>
        <strain evidence="4 5">DSM 6307</strain>
    </source>
</reference>
<dbReference type="SFLD" id="SFLDG01129">
    <property type="entry name" value="C1.5:_HAD__Beta-PGM__Phosphata"/>
    <property type="match status" value="1"/>
</dbReference>
<keyword evidence="2 3" id="KW-0460">Magnesium</keyword>
<evidence type="ECO:0000256" key="2">
    <source>
        <dbReference type="ARBA" id="ARBA00022842"/>
    </source>
</evidence>
<dbReference type="InterPro" id="IPR051400">
    <property type="entry name" value="HAD-like_hydrolase"/>
</dbReference>
<dbReference type="Gene3D" id="1.20.120.1600">
    <property type="match status" value="1"/>
</dbReference>
<organism evidence="4 5">
    <name type="scientific">Sutcliffiella cohnii</name>
    <dbReference type="NCBI Taxonomy" id="33932"/>
    <lineage>
        <taxon>Bacteria</taxon>
        <taxon>Bacillati</taxon>
        <taxon>Bacillota</taxon>
        <taxon>Bacilli</taxon>
        <taxon>Bacillales</taxon>
        <taxon>Bacillaceae</taxon>
        <taxon>Sutcliffiella</taxon>
    </lineage>
</organism>
<dbReference type="PANTHER" id="PTHR46470:SF3">
    <property type="entry name" value="N-ACYLNEURAMINATE-9-PHOSPHATASE"/>
    <property type="match status" value="1"/>
</dbReference>
<keyword evidence="5" id="KW-1185">Reference proteome</keyword>
<dbReference type="EMBL" id="CP018866">
    <property type="protein sequence ID" value="AST93144.1"/>
    <property type="molecule type" value="Genomic_DNA"/>
</dbReference>
<dbReference type="HAMAP" id="MF_02240">
    <property type="entry name" value="PSP"/>
    <property type="match status" value="1"/>
</dbReference>
<accession>A0A223KUW2</accession>
<keyword evidence="1 3" id="KW-0378">Hydrolase</keyword>
<proteinExistence type="inferred from homology"/>
<dbReference type="GO" id="GO:0036424">
    <property type="term" value="F:L-phosphoserine phosphatase activity"/>
    <property type="evidence" value="ECO:0007669"/>
    <property type="project" value="UniProtKB-UniRule"/>
</dbReference>
<keyword evidence="3" id="KW-0170">Cobalt</keyword>
<dbReference type="InterPro" id="IPR044266">
    <property type="entry name" value="PSP_YsaA"/>
</dbReference>
<comment type="catalytic activity">
    <reaction evidence="3">
        <text>O-phospho-D-serine + H2O = D-serine + phosphate</text>
        <dbReference type="Rhea" id="RHEA:24873"/>
        <dbReference type="ChEBI" id="CHEBI:15377"/>
        <dbReference type="ChEBI" id="CHEBI:35247"/>
        <dbReference type="ChEBI" id="CHEBI:43474"/>
        <dbReference type="ChEBI" id="CHEBI:58680"/>
        <dbReference type="EC" id="3.1.3.3"/>
    </reaction>
</comment>
<dbReference type="STRING" id="1314751.GCA_001591425_04575"/>
<evidence type="ECO:0000313" key="4">
    <source>
        <dbReference type="EMBL" id="AST93144.1"/>
    </source>
</evidence>
<comment type="catalytic activity">
    <reaction evidence="3">
        <text>O-phospho-L-serine + H2O = L-serine + phosphate</text>
        <dbReference type="Rhea" id="RHEA:21208"/>
        <dbReference type="ChEBI" id="CHEBI:15377"/>
        <dbReference type="ChEBI" id="CHEBI:33384"/>
        <dbReference type="ChEBI" id="CHEBI:43474"/>
        <dbReference type="ChEBI" id="CHEBI:57524"/>
        <dbReference type="EC" id="3.1.3.3"/>
    </reaction>
</comment>
<dbReference type="KEGG" id="bcoh:BC6307_18695"/>
<dbReference type="Proteomes" id="UP000215224">
    <property type="component" value="Chromosome"/>
</dbReference>
<evidence type="ECO:0000313" key="5">
    <source>
        <dbReference type="Proteomes" id="UP000215224"/>
    </source>
</evidence>
<dbReference type="RefSeq" id="WP_066420934.1">
    <property type="nucleotide sequence ID" value="NZ_CP018866.1"/>
</dbReference>
<dbReference type="Pfam" id="PF00702">
    <property type="entry name" value="Hydrolase"/>
    <property type="match status" value="1"/>
</dbReference>